<feature type="region of interest" description="Disordered" evidence="1">
    <location>
        <begin position="1279"/>
        <end position="1436"/>
    </location>
</feature>
<evidence type="ECO:0000256" key="1">
    <source>
        <dbReference type="SAM" id="MobiDB-lite"/>
    </source>
</evidence>
<feature type="region of interest" description="Disordered" evidence="1">
    <location>
        <begin position="1188"/>
        <end position="1209"/>
    </location>
</feature>
<evidence type="ECO:0000313" key="4">
    <source>
        <dbReference type="Proteomes" id="UP000557509"/>
    </source>
</evidence>
<feature type="region of interest" description="Disordered" evidence="1">
    <location>
        <begin position="670"/>
        <end position="699"/>
    </location>
</feature>
<feature type="compositionally biased region" description="Low complexity" evidence="1">
    <location>
        <begin position="978"/>
        <end position="997"/>
    </location>
</feature>
<dbReference type="VEuPathDB" id="ToxoDB:TGME49_329800"/>
<feature type="compositionally biased region" description="Polar residues" evidence="1">
    <location>
        <begin position="368"/>
        <end position="380"/>
    </location>
</feature>
<sequence>MRRHHAPWRVLVLCLSFSVQRLPTMAVDCIPAVVILSWYFSALAASTSETTAGDDEALPSTSQASGRIASSPRSPDTDSPLSGDARSDSKGDGGVQSQEEARRELDQIMTKVNRLQSAKYVERLIVDHKRNRWATLDSYLRMQRKGGAASMTPEEVAMFSERYEELRGAKQQEIGERRAKLSELTMEIKHLKLKMRTILRRVPELRRVVDFRRRQWLPTDPGNPGDVGLSGMSTPVTGSGTLPETREELEDLVTQQRRVVKNYLTLTAQRRKRLRKMIQHKEGLLQEQSASASEKPDEGMKNQAAELQAAESDQRRLEADVSNAEELLRSAREVLKTYQQKLREMKRRPQRRRNPLRSVKRSPLITGPSVTAEAQSTSDTDVSDAGEGGSNAGSTGITGNVRGDVRTAPQRGASEGRLASDTSAATPTPREPRPSQSGRRKRKGQGSSERPRKSCKERLAAGLRVSTQDSPRREQGDGNIGSSGISSKRRRLRTKTAATATAATLRRVPGPVQSVGTDQMQAVPSHCGVSQSNVMEGCLPTALPGPDRAPHAEGTRGTQRPALPLTTSSTDPQRAAPPSPERPPVAFVELRRPPWPLFPTADVLYRDRVRKTLLPAPGSSQKETESGQGLLELSLGTVPHVGAPAVHGSDSRWWHQLEAMELAVVARRQADEKREANEERRVRERKQAEERKEAEAKRQLGISSALLPLRAQVHAFPEERTTGGDDETASSSVPSLGTTGSATPYTQDPCEGMMGEGQGEASASADSQGASGGFADAQTPSRGEGESVWMSGRLGGVEEGSGSGRPPAHQLPHALSVYSGRDMVGVDDQITSPGDEGVPHLVPEALDDEQLQEMRRWLEGVLEAGGGDTPTSADTQGTTAPLTPMQTHGRDEGKSGWPSGRPASVDEGSQPGPPPTQQPTYLRLAHSGRRLVTGEPQASPSGDEGVAQRSGQEEEEAEEGEIREMLAWLRGMMGEGQGEASASADSQGAAGGFADAQTPSRGEGESVWMSGRLRGVDEGSGSGRPPAHQLPHALSVYSGRDMVGVDDQTTSPGDEDMSPLSSGAVDDAVIQEVLLWLEGATGEDDGAAQPSDDTHTAVTNLSMLPTHSFGAGEEEGASTTMSRESQRRSSDFSSETPFHSNVAASEVSSETGADTEMQGTGTRESMMAISSLRPSAELLSEEGFVTPSPAPQRVPETGLHQSSGSGIQGTGSVQATMQFPAIKDDSVRFAPTWDSEPVMEWWPLQLVLELQTPVTELASEAPGSSISFPHFGSVDRETRAVDQPHGSADERDRSRLTGGSAGHEEASSKGASDSKGSLSFSGVSARTSGKSMTLGDAMPSFRDVETVDAVSGSDGRGSVPPHPEYLGLQERGAFHQHRRGRLHAATFGPLTRPPQRPQSHRPLRERAGVSGGTLSPSAFTTDSPKPSGNSSSEKFD</sequence>
<feature type="region of interest" description="Disordered" evidence="1">
    <location>
        <begin position="50"/>
        <end position="100"/>
    </location>
</feature>
<feature type="region of interest" description="Disordered" evidence="1">
    <location>
        <begin position="341"/>
        <end position="500"/>
    </location>
</feature>
<accession>A0A7J6K2M6</accession>
<feature type="compositionally biased region" description="Basic residues" evidence="1">
    <location>
        <begin position="344"/>
        <end position="360"/>
    </location>
</feature>
<feature type="compositionally biased region" description="Polar residues" evidence="1">
    <location>
        <begin position="729"/>
        <end position="746"/>
    </location>
</feature>
<reference evidence="3 4" key="1">
    <citation type="submission" date="2020-03" db="EMBL/GenBank/DDBJ databases">
        <title>Genome sequence of Toxoplasma gondii RH-88 strain.</title>
        <authorList>
            <person name="Lorenzi H.A."/>
            <person name="Venepally P."/>
            <person name="Rozenberg A."/>
            <person name="Sibley D."/>
        </authorList>
    </citation>
    <scope>NUCLEOTIDE SEQUENCE [LARGE SCALE GENOMIC DNA]</scope>
    <source>
        <strain evidence="3 4">RH-88</strain>
    </source>
</reference>
<feature type="region of interest" description="Disordered" evidence="1">
    <location>
        <begin position="538"/>
        <end position="584"/>
    </location>
</feature>
<dbReference type="VEuPathDB" id="ToxoDB:TGME49_256700"/>
<feature type="compositionally biased region" description="Basic and acidic residues" evidence="1">
    <location>
        <begin position="1279"/>
        <end position="1295"/>
    </location>
</feature>
<comment type="caution">
    <text evidence="3">The sequence shown here is derived from an EMBL/GenBank/DDBJ whole genome shotgun (WGS) entry which is preliminary data.</text>
</comment>
<proteinExistence type="predicted"/>
<dbReference type="EMBL" id="JAAUHK010000194">
    <property type="protein sequence ID" value="KAF4641488.1"/>
    <property type="molecule type" value="Genomic_DNA"/>
</dbReference>
<feature type="compositionally biased region" description="Polar residues" evidence="1">
    <location>
        <begin position="869"/>
        <end position="886"/>
    </location>
</feature>
<protein>
    <recommendedName>
        <fullName evidence="5">Transmembrane protein</fullName>
    </recommendedName>
</protein>
<feature type="chain" id="PRO_5029722699" description="Transmembrane protein" evidence="2">
    <location>
        <begin position="27"/>
        <end position="1436"/>
    </location>
</feature>
<feature type="compositionally biased region" description="Polar residues" evidence="1">
    <location>
        <begin position="1412"/>
        <end position="1436"/>
    </location>
</feature>
<feature type="compositionally biased region" description="Polar residues" evidence="1">
    <location>
        <begin position="1320"/>
        <end position="1331"/>
    </location>
</feature>
<feature type="compositionally biased region" description="Polar residues" evidence="1">
    <location>
        <begin position="1131"/>
        <end position="1161"/>
    </location>
</feature>
<evidence type="ECO:0000256" key="2">
    <source>
        <dbReference type="SAM" id="SignalP"/>
    </source>
</evidence>
<name>A0A7J6K2M6_TOXGO</name>
<dbReference type="Proteomes" id="UP000557509">
    <property type="component" value="Unassembled WGS sequence"/>
</dbReference>
<evidence type="ECO:0000313" key="3">
    <source>
        <dbReference type="EMBL" id="KAF4641488.1"/>
    </source>
</evidence>
<feature type="compositionally biased region" description="Low complexity" evidence="1">
    <location>
        <begin position="759"/>
        <end position="777"/>
    </location>
</feature>
<feature type="compositionally biased region" description="Polar residues" evidence="1">
    <location>
        <begin position="71"/>
        <end position="80"/>
    </location>
</feature>
<evidence type="ECO:0008006" key="5">
    <source>
        <dbReference type="Google" id="ProtNLM"/>
    </source>
</evidence>
<feature type="compositionally biased region" description="Basic and acidic residues" evidence="1">
    <location>
        <begin position="670"/>
        <end position="698"/>
    </location>
</feature>
<feature type="region of interest" description="Disordered" evidence="1">
    <location>
        <begin position="858"/>
        <end position="1006"/>
    </location>
</feature>
<feature type="region of interest" description="Disordered" evidence="1">
    <location>
        <begin position="717"/>
        <end position="814"/>
    </location>
</feature>
<feature type="compositionally biased region" description="Low complexity" evidence="1">
    <location>
        <begin position="1308"/>
        <end position="1319"/>
    </location>
</feature>
<feature type="compositionally biased region" description="Basic and acidic residues" evidence="1">
    <location>
        <begin position="449"/>
        <end position="459"/>
    </location>
</feature>
<organism evidence="3 4">
    <name type="scientific">Toxoplasma gondii</name>
    <dbReference type="NCBI Taxonomy" id="5811"/>
    <lineage>
        <taxon>Eukaryota</taxon>
        <taxon>Sar</taxon>
        <taxon>Alveolata</taxon>
        <taxon>Apicomplexa</taxon>
        <taxon>Conoidasida</taxon>
        <taxon>Coccidia</taxon>
        <taxon>Eucoccidiorida</taxon>
        <taxon>Eimeriorina</taxon>
        <taxon>Sarcocystidae</taxon>
        <taxon>Toxoplasma</taxon>
    </lineage>
</organism>
<keyword evidence="4" id="KW-1185">Reference proteome</keyword>
<gene>
    <name evidence="3" type="ORF">TGRH88_072980</name>
</gene>
<feature type="region of interest" description="Disordered" evidence="1">
    <location>
        <begin position="281"/>
        <end position="318"/>
    </location>
</feature>
<feature type="signal peptide" evidence="2">
    <location>
        <begin position="1"/>
        <end position="26"/>
    </location>
</feature>
<keyword evidence="2" id="KW-0732">Signal</keyword>
<feature type="compositionally biased region" description="Gly residues" evidence="1">
    <location>
        <begin position="793"/>
        <end position="803"/>
    </location>
</feature>
<feature type="region of interest" description="Disordered" evidence="1">
    <location>
        <begin position="1106"/>
        <end position="1161"/>
    </location>
</feature>